<feature type="non-terminal residue" evidence="14">
    <location>
        <position position="352"/>
    </location>
</feature>
<proteinExistence type="predicted"/>
<evidence type="ECO:0000313" key="14">
    <source>
        <dbReference type="RefSeq" id="XP_021564640.1"/>
    </source>
</evidence>
<dbReference type="PANTHER" id="PTHR11422">
    <property type="entry name" value="T-CELL SURFACE GLYCOPROTEIN CD4"/>
    <property type="match status" value="1"/>
</dbReference>
<keyword evidence="6 10" id="KW-0472">Membrane</keyword>
<dbReference type="InterPro" id="IPR008424">
    <property type="entry name" value="Ig_C2-set"/>
</dbReference>
<feature type="chain" id="PRO_5017930175" evidence="11">
    <location>
        <begin position="26"/>
        <end position="352"/>
    </location>
</feature>
<protein>
    <submittedName>
        <fullName evidence="14">T-cell surface glycoprotein CD4</fullName>
    </submittedName>
</protein>
<keyword evidence="7" id="KW-1015">Disulfide bond</keyword>
<keyword evidence="5 10" id="KW-1133">Transmembrane helix</keyword>
<dbReference type="InterPro" id="IPR013106">
    <property type="entry name" value="Ig_V-set"/>
</dbReference>
<evidence type="ECO:0000256" key="9">
    <source>
        <dbReference type="ARBA" id="ARBA00023319"/>
    </source>
</evidence>
<dbReference type="InterPro" id="IPR036179">
    <property type="entry name" value="Ig-like_dom_sf"/>
</dbReference>
<dbReference type="PROSITE" id="PS50835">
    <property type="entry name" value="IG_LIKE"/>
    <property type="match status" value="1"/>
</dbReference>
<keyword evidence="11" id="KW-0732">Signal</keyword>
<feature type="signal peptide" evidence="11">
    <location>
        <begin position="1"/>
        <end position="25"/>
    </location>
</feature>
<evidence type="ECO:0000259" key="12">
    <source>
        <dbReference type="PROSITE" id="PS50835"/>
    </source>
</evidence>
<evidence type="ECO:0000256" key="10">
    <source>
        <dbReference type="SAM" id="Phobius"/>
    </source>
</evidence>
<dbReference type="SMART" id="SM00409">
    <property type="entry name" value="IG"/>
    <property type="match status" value="2"/>
</dbReference>
<dbReference type="InterPro" id="IPR013783">
    <property type="entry name" value="Ig-like_fold"/>
</dbReference>
<evidence type="ECO:0000256" key="3">
    <source>
        <dbReference type="ARBA" id="ARBA00022692"/>
    </source>
</evidence>
<organism evidence="13 14">
    <name type="scientific">Carlito syrichta</name>
    <name type="common">Philippine tarsier</name>
    <name type="synonym">Tarsius syrichta</name>
    <dbReference type="NCBI Taxonomy" id="1868482"/>
    <lineage>
        <taxon>Eukaryota</taxon>
        <taxon>Metazoa</taxon>
        <taxon>Chordata</taxon>
        <taxon>Craniata</taxon>
        <taxon>Vertebrata</taxon>
        <taxon>Euteleostomi</taxon>
        <taxon>Mammalia</taxon>
        <taxon>Eutheria</taxon>
        <taxon>Euarchontoglires</taxon>
        <taxon>Primates</taxon>
        <taxon>Haplorrhini</taxon>
        <taxon>Tarsiiformes</taxon>
        <taxon>Tarsiidae</taxon>
        <taxon>Carlito</taxon>
    </lineage>
</organism>
<gene>
    <name evidence="14" type="primary">CD4</name>
</gene>
<keyword evidence="9" id="KW-0393">Immunoglobulin domain</keyword>
<dbReference type="InterPro" id="IPR003599">
    <property type="entry name" value="Ig_sub"/>
</dbReference>
<dbReference type="GeneID" id="103252157"/>
<evidence type="ECO:0000256" key="5">
    <source>
        <dbReference type="ARBA" id="ARBA00022989"/>
    </source>
</evidence>
<feature type="transmembrane region" description="Helical" evidence="10">
    <location>
        <begin position="281"/>
        <end position="304"/>
    </location>
</feature>
<evidence type="ECO:0000256" key="4">
    <source>
        <dbReference type="ARBA" id="ARBA00022737"/>
    </source>
</evidence>
<dbReference type="PANTHER" id="PTHR11422:SF0">
    <property type="entry name" value="T-CELL SURFACE GLYCOPROTEIN CD4"/>
    <property type="match status" value="1"/>
</dbReference>
<evidence type="ECO:0000256" key="8">
    <source>
        <dbReference type="ARBA" id="ARBA00023180"/>
    </source>
</evidence>
<accession>A0A3Q0DRJ7</accession>
<comment type="subcellular location">
    <subcellularLocation>
        <location evidence="1">Cell membrane</location>
        <topology evidence="1">Single-pass type I membrane protein</topology>
    </subcellularLocation>
</comment>
<evidence type="ECO:0000256" key="6">
    <source>
        <dbReference type="ARBA" id="ARBA00023136"/>
    </source>
</evidence>
<reference evidence="14" key="1">
    <citation type="submission" date="2025-08" db="UniProtKB">
        <authorList>
            <consortium name="RefSeq"/>
        </authorList>
    </citation>
    <scope>IDENTIFICATION</scope>
</reference>
<dbReference type="GO" id="GO:0007155">
    <property type="term" value="P:cell adhesion"/>
    <property type="evidence" value="ECO:0007669"/>
    <property type="project" value="InterPro"/>
</dbReference>
<dbReference type="OrthoDB" id="8657369at2759"/>
<dbReference type="CTD" id="920"/>
<keyword evidence="13" id="KW-1185">Reference proteome</keyword>
<dbReference type="Gene3D" id="2.60.40.10">
    <property type="entry name" value="Immunoglobulins"/>
    <property type="match status" value="3"/>
</dbReference>
<evidence type="ECO:0000256" key="2">
    <source>
        <dbReference type="ARBA" id="ARBA00022475"/>
    </source>
</evidence>
<feature type="domain" description="Ig-like" evidence="12">
    <location>
        <begin position="20"/>
        <end position="119"/>
    </location>
</feature>
<evidence type="ECO:0000256" key="11">
    <source>
        <dbReference type="SAM" id="SignalP"/>
    </source>
</evidence>
<dbReference type="SMART" id="SM00406">
    <property type="entry name" value="IGv"/>
    <property type="match status" value="1"/>
</dbReference>
<name>A0A3Q0DRJ7_CARSF</name>
<dbReference type="GO" id="GO:0009986">
    <property type="term" value="C:cell surface"/>
    <property type="evidence" value="ECO:0007669"/>
    <property type="project" value="UniProtKB-ARBA"/>
</dbReference>
<dbReference type="InterPro" id="IPR013151">
    <property type="entry name" value="Immunoglobulin_dom"/>
</dbReference>
<dbReference type="FunFam" id="2.60.40.10:FF:001253">
    <property type="entry name" value="T-cell surface glycoprotein CD4"/>
    <property type="match status" value="1"/>
</dbReference>
<keyword evidence="4" id="KW-0677">Repeat</keyword>
<dbReference type="RefSeq" id="XP_021564640.1">
    <property type="nucleotide sequence ID" value="XM_021708965.1"/>
</dbReference>
<keyword evidence="2" id="KW-1003">Cell membrane</keyword>
<keyword evidence="8" id="KW-0325">Glycoprotein</keyword>
<evidence type="ECO:0000313" key="13">
    <source>
        <dbReference type="Proteomes" id="UP000189704"/>
    </source>
</evidence>
<dbReference type="SUPFAM" id="SSF48726">
    <property type="entry name" value="Immunoglobulin"/>
    <property type="match status" value="3"/>
</dbReference>
<dbReference type="FunFam" id="2.60.40.10:FF:001221">
    <property type="entry name" value="T-cell surface glycoprotein CD4"/>
    <property type="match status" value="1"/>
</dbReference>
<dbReference type="Pfam" id="PF05790">
    <property type="entry name" value="C2-set"/>
    <property type="match status" value="2"/>
</dbReference>
<evidence type="ECO:0000256" key="7">
    <source>
        <dbReference type="ARBA" id="ARBA00023157"/>
    </source>
</evidence>
<dbReference type="InterPro" id="IPR007110">
    <property type="entry name" value="Ig-like_dom"/>
</dbReference>
<dbReference type="Proteomes" id="UP000189704">
    <property type="component" value="Unplaced"/>
</dbReference>
<dbReference type="GO" id="GO:0005886">
    <property type="term" value="C:plasma membrane"/>
    <property type="evidence" value="ECO:0007669"/>
    <property type="project" value="UniProtKB-SubCell"/>
</dbReference>
<dbReference type="Pfam" id="PF00047">
    <property type="entry name" value="ig"/>
    <property type="match status" value="1"/>
</dbReference>
<keyword evidence="3 10" id="KW-0812">Transmembrane</keyword>
<sequence length="352" mass="39084">MNRGLFLRHLLLVLQLGLLTAVTEGKEVVLAKKGETGELPCQGSPKKSMSFSWKYSNQVMILRNQGSFWITGSSRLKPRVESKKSLWDQGSFPLIIRNLEVGDSGTYICEVQDRKTEVELLVFALTANSNTRLLQGQSLTLSLEGPQGRNPSLQCQGPGNKKISGVGSLSLSQLGPQHSGRWTCAVSQDQKTLEFSKDVVVLVIHLQNNLTCKVCGPASPELMLTLKLENQEAKVSKQAKVVWVLDPEVGTWQCLLSEGGHVLLESKMEVLSKMFPHAQPVLLIVLGTAAGLLFFSGLSIFYCVKYRHRRLAFCRGRWRPPSSCGPPQLTLHFPILPPQLPRAERKIKYLLE</sequence>
<dbReference type="Gene3D" id="1.20.5.900">
    <property type="entry name" value="transmembrane domain of human cd4"/>
    <property type="match status" value="1"/>
</dbReference>
<dbReference type="AlphaFoldDB" id="A0A3Q0DRJ7"/>
<dbReference type="KEGG" id="csyr:103252157"/>
<evidence type="ECO:0000256" key="1">
    <source>
        <dbReference type="ARBA" id="ARBA00004251"/>
    </source>
</evidence>